<dbReference type="InterPro" id="IPR011033">
    <property type="entry name" value="PRC_barrel-like_sf"/>
</dbReference>
<feature type="region of interest" description="Disordered" evidence="8">
    <location>
        <begin position="1187"/>
        <end position="1237"/>
    </location>
</feature>
<feature type="compositionally biased region" description="Polar residues" evidence="8">
    <location>
        <begin position="1222"/>
        <end position="1235"/>
    </location>
</feature>
<feature type="domain" description="Calponin-homology (CH)" evidence="9">
    <location>
        <begin position="175"/>
        <end position="307"/>
    </location>
</feature>
<dbReference type="InterPro" id="IPR001715">
    <property type="entry name" value="CH_dom"/>
</dbReference>
<feature type="compositionally biased region" description="Basic residues" evidence="8">
    <location>
        <begin position="890"/>
        <end position="903"/>
    </location>
</feature>
<feature type="region of interest" description="Disordered" evidence="8">
    <location>
        <begin position="1132"/>
        <end position="1172"/>
    </location>
</feature>
<feature type="compositionally biased region" description="Polar residues" evidence="8">
    <location>
        <begin position="753"/>
        <end position="773"/>
    </location>
</feature>
<feature type="compositionally biased region" description="Polar residues" evidence="8">
    <location>
        <begin position="964"/>
        <end position="973"/>
    </location>
</feature>
<keyword evidence="4 7" id="KW-0175">Coiled coil</keyword>
<dbReference type="InterPro" id="IPR058042">
    <property type="entry name" value="CAMSAP_N"/>
</dbReference>
<dbReference type="FunFam" id="3.10.20.360:FF:000001">
    <property type="entry name" value="Calmodulin-regulated spectrin-associated protein 3 isoform 2"/>
    <property type="match status" value="1"/>
</dbReference>
<feature type="compositionally biased region" description="Polar residues" evidence="8">
    <location>
        <begin position="440"/>
        <end position="450"/>
    </location>
</feature>
<comment type="similarity">
    <text evidence="6">Belongs to the CAMSAP1 family.</text>
</comment>
<dbReference type="Gene3D" id="3.10.20.360">
    <property type="entry name" value="CKK domain"/>
    <property type="match status" value="1"/>
</dbReference>
<dbReference type="SUPFAM" id="SSF50346">
    <property type="entry name" value="PRC-barrel domain"/>
    <property type="match status" value="1"/>
</dbReference>
<dbReference type="InterPro" id="IPR038209">
    <property type="entry name" value="CKK_dom_sf"/>
</dbReference>
<dbReference type="GO" id="GO:0007026">
    <property type="term" value="P:negative regulation of microtubule depolymerization"/>
    <property type="evidence" value="ECO:0007669"/>
    <property type="project" value="TreeGrafter"/>
</dbReference>
<feature type="region of interest" description="Disordered" evidence="8">
    <location>
        <begin position="440"/>
        <end position="496"/>
    </location>
</feature>
<dbReference type="InterPro" id="IPR031372">
    <property type="entry name" value="CAMSAP_CC1"/>
</dbReference>
<feature type="region of interest" description="Disordered" evidence="8">
    <location>
        <begin position="1077"/>
        <end position="1120"/>
    </location>
</feature>
<feature type="coiled-coil region" evidence="7">
    <location>
        <begin position="693"/>
        <end position="724"/>
    </location>
</feature>
<dbReference type="Pfam" id="PF17095">
    <property type="entry name" value="CAMSAP_CC1"/>
    <property type="match status" value="1"/>
</dbReference>
<dbReference type="SMART" id="SM01051">
    <property type="entry name" value="CAMSAP_CKK"/>
    <property type="match status" value="1"/>
</dbReference>
<dbReference type="SUPFAM" id="SSF47576">
    <property type="entry name" value="Calponin-homology domain, CH-domain"/>
    <property type="match status" value="1"/>
</dbReference>
<feature type="region of interest" description="Disordered" evidence="8">
    <location>
        <begin position="843"/>
        <end position="986"/>
    </location>
</feature>
<dbReference type="GO" id="GO:0031122">
    <property type="term" value="P:cytoplasmic microtubule organization"/>
    <property type="evidence" value="ECO:0007669"/>
    <property type="project" value="TreeGrafter"/>
</dbReference>
<dbReference type="PANTHER" id="PTHR21595:SF1">
    <property type="entry name" value="CALMODULIN-REGULATED SPECTRIN-ASSOCIATED PROTEIN 2"/>
    <property type="match status" value="1"/>
</dbReference>
<feature type="domain" description="CKK" evidence="10">
    <location>
        <begin position="1237"/>
        <end position="1371"/>
    </location>
</feature>
<feature type="compositionally biased region" description="Low complexity" evidence="8">
    <location>
        <begin position="611"/>
        <end position="624"/>
    </location>
</feature>
<name>A0A3B3TFB9_9TELE</name>
<keyword evidence="3 6" id="KW-0493">Microtubule</keyword>
<dbReference type="GO" id="GO:0005516">
    <property type="term" value="F:calmodulin binding"/>
    <property type="evidence" value="ECO:0007669"/>
    <property type="project" value="InterPro"/>
</dbReference>
<accession>A0A3B3TFB9</accession>
<feature type="region of interest" description="Disordered" evidence="8">
    <location>
        <begin position="600"/>
        <end position="661"/>
    </location>
</feature>
<sequence>MGDVGSAKEIKKTFIVPAIKAFEHYDFTRAKICCSLTWLMAKAFGTDSVPTDLREPFYRDQYEQEHIKPPVVSLLLSAEPYCRAGSLILKSDAAKPLLGHDAVIRALAQKGLYVTDQERLVTERDLQKRPIQMSSHLAMIDTLMMAYTVEMVSVEKLLSCVQKYSPCYPDGDVPYDTEEAVATWINKSPIKWYWKLVPARYRKEQTISRQAPCLPLVDNLLKDTADGCAIAALLHFYCPDLVKLEDICLKETMSLADSLFNLQLIQDFCGDNLDRCCHFTLEDMVYASSSIKNNYLVFMAELFWWFEVVKPSFVRPQMLRTEGMGSLKGIPSVPISNASNRILLMFSMTVMCMFDFSDLCYCCVMLGIIKRSTSLSYMDGCVGTWPKEKRSSAHGISFDIPFDKEDTVKSSTISNRGMTRSISTDGLGFKVNHVSKNMKRNLSFQPVNGQSEREGIEEEEPPVNLVGTNTERQPERSLPKNNKGLLNGQVSDDHGNLPMPSMEEALKIIHDSERPQGSIQGEAVDNGFFLHGLETGDLCPKARGAEADTDSVSTEVDTGIHVRTEDIQETLDEDSSLKDYTVSLDSDMDHDFELRVSKAREMTSPCPSSMSARSHADSTASSSSGVKMTSFAEQKFKKLNHVEGRSTSSSSPKTTPESSELNIPHMVGWAPMAQESPIRQSPRDPTQMLASEMVHLKMKLEEKRRAIEAQKKKVEEAFTRHRQKMGRTAFLNVVRKKGGATSPLKDEAGAGEGNSSFGDHQSNKPPANGSQQPVKGKLEGEDTDRSQVTWMKSSSDESASEVDMAEYTKSIEKLNASLNFLQVEMQRLAQQQEVIMQMRDQQSWVISPPQPSPQKQVQDLRHSTRSAGSMSPVLSSAGSPRPAHRSPAAIKRKSASFHSRTPRTPRPSELRITPFNRMLNTPQSVDSLPRLRKFSPSQTQTTSYTYLGHDSRPTRGPDPKPEESTQSTKNGQEGSKPRESKVSEVLTQPVTETFTVIPSANPTGATGPTAKNLIEVPLSVLKPLEGQGLEKDESGAGEEVSKEEQKTCCGFFFKDDMKGEEDIALKRAALLEKRLRRERETQQKKQQQEAEQEQRKEMTRMKAEEERQKKEDEKARKEFIKQEYLRRKQLKLMEDMDSVIKPRPLSAKQKKPRPKSIHRDVMESSKPSAKATAVSSLSLASLNLRDSESLQSERVLPRPDSADGCLSPCRSGSRNGEKDWENGSTTSSVASNTEYTGPKLYKEPSAKSNKHIIQNALAHCCLAGKVNEGQKNKILEEMEKSEANNFLILFRDSGCQFRSVYTYFPETEEITKLAGIGPKTITHKMIEGLYKYNSDRKQFSHIPAKTMSASVDAVTIYSHLWQTKKPGTPKKVLSTKS</sequence>
<evidence type="ECO:0000313" key="11">
    <source>
        <dbReference type="Ensembl" id="ENSPKIP00000041360.1"/>
    </source>
</evidence>
<feature type="compositionally biased region" description="Basic and acidic residues" evidence="8">
    <location>
        <begin position="1028"/>
        <end position="1045"/>
    </location>
</feature>
<evidence type="ECO:0000256" key="5">
    <source>
        <dbReference type="ARBA" id="ARBA00023212"/>
    </source>
</evidence>
<evidence type="ECO:0000256" key="3">
    <source>
        <dbReference type="ARBA" id="ARBA00022701"/>
    </source>
</evidence>
<protein>
    <submittedName>
        <fullName evidence="11">Calmodulin regulated spectrin associated protein family member 2</fullName>
    </submittedName>
</protein>
<organism evidence="11 12">
    <name type="scientific">Paramormyrops kingsleyae</name>
    <dbReference type="NCBI Taxonomy" id="1676925"/>
    <lineage>
        <taxon>Eukaryota</taxon>
        <taxon>Metazoa</taxon>
        <taxon>Chordata</taxon>
        <taxon>Craniata</taxon>
        <taxon>Vertebrata</taxon>
        <taxon>Euteleostomi</taxon>
        <taxon>Actinopterygii</taxon>
        <taxon>Neopterygii</taxon>
        <taxon>Teleostei</taxon>
        <taxon>Osteoglossocephala</taxon>
        <taxon>Osteoglossomorpha</taxon>
        <taxon>Osteoglossiformes</taxon>
        <taxon>Mormyridae</taxon>
        <taxon>Paramormyrops</taxon>
    </lineage>
</organism>
<evidence type="ECO:0000256" key="4">
    <source>
        <dbReference type="ARBA" id="ARBA00023054"/>
    </source>
</evidence>
<comment type="subcellular location">
    <subcellularLocation>
        <location evidence="1">Cytoplasm</location>
        <location evidence="1">Cytoskeleton</location>
    </subcellularLocation>
</comment>
<evidence type="ECO:0000256" key="2">
    <source>
        <dbReference type="ARBA" id="ARBA00022490"/>
    </source>
</evidence>
<keyword evidence="12" id="KW-1185">Reference proteome</keyword>
<dbReference type="InterPro" id="IPR032940">
    <property type="entry name" value="CAMSAP"/>
</dbReference>
<dbReference type="PANTHER" id="PTHR21595">
    <property type="entry name" value="PATRONIN"/>
    <property type="match status" value="1"/>
</dbReference>
<feature type="coiled-coil region" evidence="7">
    <location>
        <begin position="804"/>
        <end position="841"/>
    </location>
</feature>
<evidence type="ECO:0000256" key="6">
    <source>
        <dbReference type="PROSITE-ProRule" id="PRU00841"/>
    </source>
</evidence>
<dbReference type="PROSITE" id="PS50021">
    <property type="entry name" value="CH"/>
    <property type="match status" value="1"/>
</dbReference>
<evidence type="ECO:0000259" key="9">
    <source>
        <dbReference type="PROSITE" id="PS50021"/>
    </source>
</evidence>
<feature type="compositionally biased region" description="Basic and acidic residues" evidence="8">
    <location>
        <begin position="634"/>
        <end position="644"/>
    </location>
</feature>
<dbReference type="GO" id="GO:0051011">
    <property type="term" value="F:microtubule minus-end binding"/>
    <property type="evidence" value="ECO:0007669"/>
    <property type="project" value="TreeGrafter"/>
</dbReference>
<dbReference type="GeneTree" id="ENSGT00950000182975"/>
<dbReference type="InterPro" id="IPR022613">
    <property type="entry name" value="CH_CAMSAP_2"/>
</dbReference>
<dbReference type="PROSITE" id="PS51508">
    <property type="entry name" value="CKK"/>
    <property type="match status" value="1"/>
</dbReference>
<dbReference type="Pfam" id="PF08683">
    <property type="entry name" value="CAMSAP_CKK"/>
    <property type="match status" value="1"/>
</dbReference>
<dbReference type="GO" id="GO:0036449">
    <property type="term" value="C:microtubule minus-end"/>
    <property type="evidence" value="ECO:0007669"/>
    <property type="project" value="TreeGrafter"/>
</dbReference>
<dbReference type="GO" id="GO:0030507">
    <property type="term" value="F:spectrin binding"/>
    <property type="evidence" value="ECO:0007669"/>
    <property type="project" value="InterPro"/>
</dbReference>
<feature type="region of interest" description="Disordered" evidence="8">
    <location>
        <begin position="733"/>
        <end position="802"/>
    </location>
</feature>
<evidence type="ECO:0000256" key="8">
    <source>
        <dbReference type="SAM" id="MobiDB-lite"/>
    </source>
</evidence>
<feature type="compositionally biased region" description="Low complexity" evidence="8">
    <location>
        <begin position="937"/>
        <end position="946"/>
    </location>
</feature>
<feature type="compositionally biased region" description="Basic and acidic residues" evidence="8">
    <location>
        <begin position="776"/>
        <end position="785"/>
    </location>
</feature>
<evidence type="ECO:0000256" key="1">
    <source>
        <dbReference type="ARBA" id="ARBA00004245"/>
    </source>
</evidence>
<reference evidence="11" key="1">
    <citation type="submission" date="2025-08" db="UniProtKB">
        <authorList>
            <consortium name="Ensembl"/>
        </authorList>
    </citation>
    <scope>IDENTIFICATION</scope>
</reference>
<evidence type="ECO:0000259" key="10">
    <source>
        <dbReference type="PROSITE" id="PS51508"/>
    </source>
</evidence>
<dbReference type="Ensembl" id="ENSPKIT00000022395.1">
    <property type="protein sequence ID" value="ENSPKIP00000041360.1"/>
    <property type="gene ID" value="ENSPKIG00000017872.1"/>
</dbReference>
<proteinExistence type="inferred from homology"/>
<evidence type="ECO:0000313" key="12">
    <source>
        <dbReference type="Proteomes" id="UP000261540"/>
    </source>
</evidence>
<dbReference type="Pfam" id="PF25532">
    <property type="entry name" value="CH_CAMSAP2_N"/>
    <property type="match status" value="1"/>
</dbReference>
<comment type="domain">
    <text evidence="6">The CKK domain binds microtubules.</text>
</comment>
<dbReference type="Pfam" id="PF11971">
    <property type="entry name" value="CAMSAP_CH"/>
    <property type="match status" value="1"/>
</dbReference>
<dbReference type="GO" id="GO:0031175">
    <property type="term" value="P:neuron projection development"/>
    <property type="evidence" value="ECO:0007669"/>
    <property type="project" value="InterPro"/>
</dbReference>
<keyword evidence="5" id="KW-0206">Cytoskeleton</keyword>
<reference evidence="11" key="2">
    <citation type="submission" date="2025-09" db="UniProtKB">
        <authorList>
            <consortium name="Ensembl"/>
        </authorList>
    </citation>
    <scope>IDENTIFICATION</scope>
</reference>
<evidence type="ECO:0000256" key="7">
    <source>
        <dbReference type="SAM" id="Coils"/>
    </source>
</evidence>
<dbReference type="Proteomes" id="UP000261540">
    <property type="component" value="Unplaced"/>
</dbReference>
<feature type="compositionally biased region" description="Polar residues" evidence="8">
    <location>
        <begin position="865"/>
        <end position="878"/>
    </location>
</feature>
<keyword evidence="2" id="KW-0963">Cytoplasm</keyword>
<feature type="region of interest" description="Disordered" evidence="8">
    <location>
        <begin position="1025"/>
        <end position="1045"/>
    </location>
</feature>
<dbReference type="InterPro" id="IPR014797">
    <property type="entry name" value="CKK_CAMSAP"/>
</dbReference>
<dbReference type="InterPro" id="IPR036872">
    <property type="entry name" value="CH_dom_sf"/>
</dbReference>
<feature type="compositionally biased region" description="Low complexity" evidence="8">
    <location>
        <begin position="646"/>
        <end position="660"/>
    </location>
</feature>
<feature type="compositionally biased region" description="Polar residues" evidence="8">
    <location>
        <begin position="786"/>
        <end position="797"/>
    </location>
</feature>
<feature type="compositionally biased region" description="Basic and acidic residues" evidence="8">
    <location>
        <begin position="949"/>
        <end position="963"/>
    </location>
</feature>